<feature type="compositionally biased region" description="Basic and acidic residues" evidence="11">
    <location>
        <begin position="541"/>
        <end position="553"/>
    </location>
</feature>
<evidence type="ECO:0000313" key="17">
    <source>
        <dbReference type="Proteomes" id="UP000294998"/>
    </source>
</evidence>
<feature type="domain" description="Trimeric autotransporter adhesin YadA-like head" evidence="13">
    <location>
        <begin position="238"/>
        <end position="260"/>
    </location>
</feature>
<dbReference type="Pfam" id="PF03895">
    <property type="entry name" value="YadA_anchor"/>
    <property type="match status" value="1"/>
</dbReference>
<proteinExistence type="inferred from homology"/>
<dbReference type="AlphaFoldDB" id="A0AAQ1YLG1"/>
<feature type="domain" description="Trimeric autotransporter adhesin YadA-like stalk" evidence="14">
    <location>
        <begin position="365"/>
        <end position="404"/>
    </location>
</feature>
<comment type="subcellular location">
    <subcellularLocation>
        <location evidence="2">Cell outer membrane</location>
    </subcellularLocation>
    <subcellularLocation>
        <location evidence="1">Cell surface</location>
    </subcellularLocation>
</comment>
<evidence type="ECO:0000259" key="15">
    <source>
        <dbReference type="Pfam" id="PF13018"/>
    </source>
</evidence>
<feature type="domain" description="Trimeric autotransporter adhesin YadA-like head" evidence="13">
    <location>
        <begin position="207"/>
        <end position="232"/>
    </location>
</feature>
<dbReference type="GO" id="GO:0015031">
    <property type="term" value="P:protein transport"/>
    <property type="evidence" value="ECO:0007669"/>
    <property type="project" value="UniProtKB-KW"/>
</dbReference>
<comment type="similarity">
    <text evidence="3">Belongs to the autotransporter-2 (AT-2) (TC 1.B.40) family.</text>
</comment>
<dbReference type="Proteomes" id="UP000294998">
    <property type="component" value="Unassembled WGS sequence"/>
</dbReference>
<comment type="caution">
    <text evidence="16">The sequence shown here is derived from an EMBL/GenBank/DDBJ whole genome shotgun (WGS) entry which is preliminary data.</text>
</comment>
<reference evidence="16 17" key="1">
    <citation type="submission" date="2018-12" db="EMBL/GenBank/DDBJ databases">
        <authorList>
            <person name="Fluit A.C."/>
        </authorList>
    </citation>
    <scope>NUCLEOTIDE SEQUENCE [LARGE SCALE GENOMIC DNA]</scope>
    <source>
        <strain evidence="16 17">16-549009</strain>
    </source>
</reference>
<organism evidence="16 17">
    <name type="scientific">Haemophilus haemolyticus</name>
    <dbReference type="NCBI Taxonomy" id="726"/>
    <lineage>
        <taxon>Bacteria</taxon>
        <taxon>Pseudomonadati</taxon>
        <taxon>Pseudomonadota</taxon>
        <taxon>Gammaproteobacteria</taxon>
        <taxon>Pasteurellales</taxon>
        <taxon>Pasteurellaceae</taxon>
        <taxon>Haemophilus</taxon>
    </lineage>
</organism>
<feature type="region of interest" description="Disordered" evidence="11">
    <location>
        <begin position="244"/>
        <end position="264"/>
    </location>
</feature>
<evidence type="ECO:0008006" key="18">
    <source>
        <dbReference type="Google" id="ProtNLM"/>
    </source>
</evidence>
<feature type="domain" description="Trimeric autotransporter adhesin YadA-like C-terminal membrane anchor" evidence="12">
    <location>
        <begin position="897"/>
        <end position="957"/>
    </location>
</feature>
<dbReference type="InterPro" id="IPR008635">
    <property type="entry name" value="Coiled_stalk_dom"/>
</dbReference>
<dbReference type="InterPro" id="IPR011049">
    <property type="entry name" value="Serralysin-like_metalloprot_C"/>
</dbReference>
<dbReference type="InterPro" id="IPR005594">
    <property type="entry name" value="YadA_C"/>
</dbReference>
<dbReference type="Gene3D" id="1.20.5.170">
    <property type="match status" value="1"/>
</dbReference>
<keyword evidence="10" id="KW-0998">Cell outer membrane</keyword>
<dbReference type="EMBL" id="RWKG01000021">
    <property type="protein sequence ID" value="TDN41801.1"/>
    <property type="molecule type" value="Genomic_DNA"/>
</dbReference>
<evidence type="ECO:0000256" key="11">
    <source>
        <dbReference type="SAM" id="MobiDB-lite"/>
    </source>
</evidence>
<evidence type="ECO:0000256" key="10">
    <source>
        <dbReference type="ARBA" id="ARBA00023237"/>
    </source>
</evidence>
<evidence type="ECO:0000259" key="13">
    <source>
        <dbReference type="Pfam" id="PF05658"/>
    </source>
</evidence>
<dbReference type="RefSeq" id="WP_133498659.1">
    <property type="nucleotide sequence ID" value="NZ_RWKG01000021.1"/>
</dbReference>
<sequence length="957" mass="97396">MNNIFKVIWNHATQTWTAVGELASAKGKSKSVKLAAISTALLVVTGGAQTAFASSTDIAKTTSVDAGSSTANTATIQHDASMQGGLAISPDRVTDQFKGDAHNGTKNIPGATVYAYDGIAIGSGTEAGTKEVGGNGHVAIGLMARANGAKTSGAAVALGAYAVAEEQDTVAIGNKAYANGSQAVSIGHESKSSSNGTVAVGNKSESTGFNSTAVGDGSQALSKNSTALGSKSVAKKWDSTAVGNKASVEGDNSTSVGASSNVTGNNISSLGKGSTISSNNVSALGANITVEKGRDGAVVLGYGSDAGKETTKVMAVNSAVAEGSPLVYSGFSGKLDGTDTNGTNKEATGKQGNVVSVGSKGNERQIKHVAAGQITAESTDAINGSQLYQVAKTLGTAANQTANALGVTLNPNGTLSGFSQPLTIAEGSDYNKDENGKDKAPITAANVGDAIKNLNSYVNAGWKVATPSTSEDKGTVSIGHTVNFVGLGNVDVDGEFDNQKGIHNINISSDSPIDYATTKAEVEVAGKKVDVDVVKANDGKWYPKDKVDEDNNPKEGAASIPSSDIVKKGAKLTDSDTENNPYEKGNSYTYDDKGNITATGYDKTKPESKDNITAGNNGVQLNNVGWATEPDQAVNKDQLDQTVNKSGFFIKNNDKDVATNDSAGKEISPKDKVTPNDVVNFKGDGIAKVNVKTVRDDKGIDTTTITVGVDTSKLDLSNAAEYKAEENTGITVNTTAPQNGGKTTITVGNKYFKTNADANAEEAKVEADAPKGSVAIGPGAKAGKVNTGSYSLDSSANVAGKPNADTRVVSFGSPGKEAQIQNVAAGVVSETSTDAVNGSQLHATNTQVNKNTQAINAINKAINNQAGAFDRLERKINKQGKEARAGIAGANAAAALPQAYTQGKAMVAAAAGTFKGQNALAVGYSRVSDNGKVILKLQGNANTSGDVGAGVGVGYQW</sequence>
<evidence type="ECO:0000256" key="4">
    <source>
        <dbReference type="ARBA" id="ARBA00022448"/>
    </source>
</evidence>
<dbReference type="GO" id="GO:0009986">
    <property type="term" value="C:cell surface"/>
    <property type="evidence" value="ECO:0007669"/>
    <property type="project" value="UniProtKB-SubCell"/>
</dbReference>
<evidence type="ECO:0000256" key="8">
    <source>
        <dbReference type="ARBA" id="ARBA00022927"/>
    </source>
</evidence>
<evidence type="ECO:0000256" key="5">
    <source>
        <dbReference type="ARBA" id="ARBA00022452"/>
    </source>
</evidence>
<dbReference type="InterPro" id="IPR008640">
    <property type="entry name" value="Adhesin_Head_dom"/>
</dbReference>
<feature type="compositionally biased region" description="Polar residues" evidence="11">
    <location>
        <begin position="192"/>
        <end position="221"/>
    </location>
</feature>
<dbReference type="Pfam" id="PF05658">
    <property type="entry name" value="YadA_head"/>
    <property type="match status" value="4"/>
</dbReference>
<dbReference type="Gene3D" id="2.150.10.10">
    <property type="entry name" value="Serralysin-like metalloprotease, C-terminal"/>
    <property type="match status" value="3"/>
</dbReference>
<dbReference type="InterPro" id="IPR045584">
    <property type="entry name" value="Pilin-like"/>
</dbReference>
<feature type="domain" description="Trimeric autotransporter adhesin YadA-like head" evidence="13">
    <location>
        <begin position="178"/>
        <end position="204"/>
    </location>
</feature>
<keyword evidence="4" id="KW-0813">Transport</keyword>
<feature type="compositionally biased region" description="Basic and acidic residues" evidence="11">
    <location>
        <begin position="565"/>
        <end position="574"/>
    </location>
</feature>
<feature type="domain" description="Trimeric autotransporter adhesin YadA-like stalk" evidence="14">
    <location>
        <begin position="819"/>
        <end position="863"/>
    </location>
</feature>
<accession>A0AAQ1YLG1</accession>
<dbReference type="CDD" id="cd12820">
    <property type="entry name" value="LbR_YadA-like"/>
    <property type="match status" value="1"/>
</dbReference>
<dbReference type="SUPFAM" id="SSF101967">
    <property type="entry name" value="Adhesin YadA, collagen-binding domain"/>
    <property type="match status" value="2"/>
</dbReference>
<evidence type="ECO:0000259" key="14">
    <source>
        <dbReference type="Pfam" id="PF05662"/>
    </source>
</evidence>
<keyword evidence="8" id="KW-0653">Protein transport</keyword>
<gene>
    <name evidence="16" type="ORF">EGH31_0971</name>
</gene>
<keyword evidence="6" id="KW-0812">Transmembrane</keyword>
<evidence type="ECO:0000256" key="2">
    <source>
        <dbReference type="ARBA" id="ARBA00004442"/>
    </source>
</evidence>
<dbReference type="Pfam" id="PF13018">
    <property type="entry name" value="ESPR"/>
    <property type="match status" value="1"/>
</dbReference>
<feature type="domain" description="ESPR" evidence="15">
    <location>
        <begin position="1"/>
        <end position="44"/>
    </location>
</feature>
<name>A0AAQ1YLG1_HAEHA</name>
<dbReference type="Pfam" id="PF05662">
    <property type="entry name" value="YadA_stalk"/>
    <property type="match status" value="2"/>
</dbReference>
<feature type="region of interest" description="Disordered" evidence="11">
    <location>
        <begin position="541"/>
        <end position="617"/>
    </location>
</feature>
<keyword evidence="7" id="KW-0732">Signal</keyword>
<feature type="compositionally biased region" description="Polar residues" evidence="11">
    <location>
        <begin position="250"/>
        <end position="264"/>
    </location>
</feature>
<dbReference type="InterPro" id="IPR024973">
    <property type="entry name" value="ESPR"/>
</dbReference>
<dbReference type="GO" id="GO:0009279">
    <property type="term" value="C:cell outer membrane"/>
    <property type="evidence" value="ECO:0007669"/>
    <property type="project" value="UniProtKB-SubCell"/>
</dbReference>
<evidence type="ECO:0000256" key="1">
    <source>
        <dbReference type="ARBA" id="ARBA00004241"/>
    </source>
</evidence>
<evidence type="ECO:0000256" key="7">
    <source>
        <dbReference type="ARBA" id="ARBA00022729"/>
    </source>
</evidence>
<evidence type="ECO:0000256" key="9">
    <source>
        <dbReference type="ARBA" id="ARBA00023136"/>
    </source>
</evidence>
<keyword evidence="9" id="KW-0472">Membrane</keyword>
<dbReference type="SUPFAM" id="SSF54523">
    <property type="entry name" value="Pili subunits"/>
    <property type="match status" value="1"/>
</dbReference>
<evidence type="ECO:0000256" key="3">
    <source>
        <dbReference type="ARBA" id="ARBA00005848"/>
    </source>
</evidence>
<evidence type="ECO:0000313" key="16">
    <source>
        <dbReference type="EMBL" id="TDN41801.1"/>
    </source>
</evidence>
<protein>
    <recommendedName>
        <fullName evidence="18">Adhesin</fullName>
    </recommendedName>
</protein>
<feature type="domain" description="Trimeric autotransporter adhesin YadA-like head" evidence="13">
    <location>
        <begin position="155"/>
        <end position="176"/>
    </location>
</feature>
<dbReference type="Gene3D" id="3.30.1300.30">
    <property type="entry name" value="GSPII I/J protein-like"/>
    <property type="match status" value="1"/>
</dbReference>
<evidence type="ECO:0000256" key="6">
    <source>
        <dbReference type="ARBA" id="ARBA00022692"/>
    </source>
</evidence>
<feature type="region of interest" description="Disordered" evidence="11">
    <location>
        <begin position="188"/>
        <end position="221"/>
    </location>
</feature>
<evidence type="ECO:0000259" key="12">
    <source>
        <dbReference type="Pfam" id="PF03895"/>
    </source>
</evidence>
<keyword evidence="5" id="KW-1134">Transmembrane beta strand</keyword>